<dbReference type="InterPro" id="IPR045135">
    <property type="entry name" value="Rpn7_N"/>
</dbReference>
<dbReference type="Gene3D" id="1.25.40.570">
    <property type="match status" value="1"/>
</dbReference>
<proteinExistence type="inferred from homology"/>
<evidence type="ECO:0000313" key="10">
    <source>
        <dbReference type="EMBL" id="KAH6687385.1"/>
    </source>
</evidence>
<keyword evidence="11" id="KW-1185">Reference proteome</keyword>
<evidence type="ECO:0000256" key="3">
    <source>
        <dbReference type="ARBA" id="ARBA00008793"/>
    </source>
</evidence>
<evidence type="ECO:0000256" key="4">
    <source>
        <dbReference type="ARBA" id="ARBA00011098"/>
    </source>
</evidence>
<dbReference type="PROSITE" id="PS50250">
    <property type="entry name" value="PCI"/>
    <property type="match status" value="1"/>
</dbReference>
<dbReference type="PANTHER" id="PTHR14145:SF2">
    <property type="entry name" value="COP9 SIGNALOSOME COMPLEX SUBUNIT 1"/>
    <property type="match status" value="1"/>
</dbReference>
<dbReference type="Proteomes" id="UP000770015">
    <property type="component" value="Unassembled WGS sequence"/>
</dbReference>
<accession>A0A9P9ABZ4</accession>
<dbReference type="Pfam" id="PF01399">
    <property type="entry name" value="PCI"/>
    <property type="match status" value="1"/>
</dbReference>
<dbReference type="InterPro" id="IPR036390">
    <property type="entry name" value="WH_DNA-bd_sf"/>
</dbReference>
<evidence type="ECO:0000256" key="1">
    <source>
        <dbReference type="ARBA" id="ARBA00004123"/>
    </source>
</evidence>
<dbReference type="InterPro" id="IPR000717">
    <property type="entry name" value="PCI_dom"/>
</dbReference>
<evidence type="ECO:0000259" key="9">
    <source>
        <dbReference type="PROSITE" id="PS50250"/>
    </source>
</evidence>
<evidence type="ECO:0000256" key="5">
    <source>
        <dbReference type="ARBA" id="ARBA00022490"/>
    </source>
</evidence>
<evidence type="ECO:0000256" key="6">
    <source>
        <dbReference type="ARBA" id="ARBA00022790"/>
    </source>
</evidence>
<gene>
    <name evidence="10" type="ORF">F5X68DRAFT_10347</name>
</gene>
<dbReference type="SUPFAM" id="SSF46785">
    <property type="entry name" value="Winged helix' DNA-binding domain"/>
    <property type="match status" value="1"/>
</dbReference>
<dbReference type="OrthoDB" id="422427at2759"/>
<comment type="similarity">
    <text evidence="3">Belongs to the CSN1 family.</text>
</comment>
<evidence type="ECO:0000313" key="11">
    <source>
        <dbReference type="Proteomes" id="UP000770015"/>
    </source>
</evidence>
<comment type="caution">
    <text evidence="10">The sequence shown here is derived from an EMBL/GenBank/DDBJ whole genome shotgun (WGS) entry which is preliminary data.</text>
</comment>
<organism evidence="10 11">
    <name type="scientific">Plectosphaerella plurivora</name>
    <dbReference type="NCBI Taxonomy" id="936078"/>
    <lineage>
        <taxon>Eukaryota</taxon>
        <taxon>Fungi</taxon>
        <taxon>Dikarya</taxon>
        <taxon>Ascomycota</taxon>
        <taxon>Pezizomycotina</taxon>
        <taxon>Sordariomycetes</taxon>
        <taxon>Hypocreomycetidae</taxon>
        <taxon>Glomerellales</taxon>
        <taxon>Plectosphaerellaceae</taxon>
        <taxon>Plectosphaerella</taxon>
    </lineage>
</organism>
<dbReference type="PANTHER" id="PTHR14145">
    <property type="entry name" value="26S PROTESOME SUBUNIT 6"/>
    <property type="match status" value="1"/>
</dbReference>
<dbReference type="GO" id="GO:0005737">
    <property type="term" value="C:cytoplasm"/>
    <property type="evidence" value="ECO:0007669"/>
    <property type="project" value="UniProtKB-SubCell"/>
</dbReference>
<comment type="subunit">
    <text evidence="4">Component of the COP9 signalosome (CSN) complex.</text>
</comment>
<reference evidence="10" key="1">
    <citation type="journal article" date="2021" name="Nat. Commun.">
        <title>Genetic determinants of endophytism in the Arabidopsis root mycobiome.</title>
        <authorList>
            <person name="Mesny F."/>
            <person name="Miyauchi S."/>
            <person name="Thiergart T."/>
            <person name="Pickel B."/>
            <person name="Atanasova L."/>
            <person name="Karlsson M."/>
            <person name="Huettel B."/>
            <person name="Barry K.W."/>
            <person name="Haridas S."/>
            <person name="Chen C."/>
            <person name="Bauer D."/>
            <person name="Andreopoulos W."/>
            <person name="Pangilinan J."/>
            <person name="LaButti K."/>
            <person name="Riley R."/>
            <person name="Lipzen A."/>
            <person name="Clum A."/>
            <person name="Drula E."/>
            <person name="Henrissat B."/>
            <person name="Kohler A."/>
            <person name="Grigoriev I.V."/>
            <person name="Martin F.M."/>
            <person name="Hacquard S."/>
        </authorList>
    </citation>
    <scope>NUCLEOTIDE SEQUENCE</scope>
    <source>
        <strain evidence="10">MPI-SDFR-AT-0117</strain>
    </source>
</reference>
<dbReference type="SMART" id="SM00088">
    <property type="entry name" value="PINT"/>
    <property type="match status" value="1"/>
</dbReference>
<dbReference type="AlphaFoldDB" id="A0A9P9ABZ4"/>
<dbReference type="EMBL" id="JAGSXJ010000011">
    <property type="protein sequence ID" value="KAH6687385.1"/>
    <property type="molecule type" value="Genomic_DNA"/>
</dbReference>
<evidence type="ECO:0000256" key="2">
    <source>
        <dbReference type="ARBA" id="ARBA00004496"/>
    </source>
</evidence>
<dbReference type="Pfam" id="PF10602">
    <property type="entry name" value="RPN7"/>
    <property type="match status" value="1"/>
</dbReference>
<dbReference type="FunFam" id="1.25.40.570:FF:000022">
    <property type="entry name" value="COP9 signalosome complex subunit 1"/>
    <property type="match status" value="1"/>
</dbReference>
<keyword evidence="6" id="KW-0736">Signalosome</keyword>
<protein>
    <recommendedName>
        <fullName evidence="8">COP9 signalosome complex subunit 1</fullName>
    </recommendedName>
</protein>
<sequence>MAEEGPNLAAFFANLSQQDKVVVHDTPKLDLDLYIQNYTGRTRFDRLSLIARTCVPLCLEALKAAVVEAKSGKDVQRYRETWEMINHVAPQEPEATFDQAWADRVTKETQDESHRLEQQLKGYKNNLIKESIRMGNEDLGRHYEMIGNLQGAAEAYNRMRADVTTAKQIVDVGRHLANIAVQRQDWALLQGSLTKMTGAQQDEDKSAQTYGKVLQGIAQMGLEKFEDAAYTFLHIDPLKDVKDGGDYSNIATPNDVAVYGGLLALATMDRKQLQTRVLDNGNFRTFLELEPHIRKAISLFVNGRYSACLAILESYRADYLLDIYLQRHVPTIYSRIRSKCIVQYFEPFSCVTLANLEAAFGLPGKNLQSELVSMIKSGALQARINTMDQLLVAVNPNQRAALQAAALASAKAYEQETLERIRQISLTSADLEVKGAKKIVAATTNVGPGGGGGSGSASGEGVSDVWFDDSGVPVGMVPVGMVPLQGQS</sequence>
<keyword evidence="7" id="KW-0539">Nucleus</keyword>
<evidence type="ECO:0000256" key="7">
    <source>
        <dbReference type="ARBA" id="ARBA00023242"/>
    </source>
</evidence>
<comment type="subcellular location">
    <subcellularLocation>
        <location evidence="2">Cytoplasm</location>
    </subcellularLocation>
    <subcellularLocation>
        <location evidence="1">Nucleus</location>
    </subcellularLocation>
</comment>
<keyword evidence="5" id="KW-0963">Cytoplasm</keyword>
<evidence type="ECO:0000256" key="8">
    <source>
        <dbReference type="ARBA" id="ARBA00067814"/>
    </source>
</evidence>
<name>A0A9P9ABZ4_9PEZI</name>
<dbReference type="InterPro" id="IPR019585">
    <property type="entry name" value="Rpn7/CSN1"/>
</dbReference>
<dbReference type="GO" id="GO:0008180">
    <property type="term" value="C:COP9 signalosome"/>
    <property type="evidence" value="ECO:0007669"/>
    <property type="project" value="UniProtKB-KW"/>
</dbReference>
<feature type="domain" description="PCI" evidence="9">
    <location>
        <begin position="227"/>
        <end position="398"/>
    </location>
</feature>